<evidence type="ECO:0000256" key="1">
    <source>
        <dbReference type="ARBA" id="ARBA00004496"/>
    </source>
</evidence>
<dbReference type="Proteomes" id="UP000310158">
    <property type="component" value="Unassembled WGS sequence"/>
</dbReference>
<dbReference type="PANTHER" id="PTHR12515">
    <property type="entry name" value="STERILE ALPHA MOTIF DOMAIN CONTAINING PROTEIN 4-RELATED"/>
    <property type="match status" value="1"/>
</dbReference>
<evidence type="ECO:0000313" key="6">
    <source>
        <dbReference type="Proteomes" id="UP000310158"/>
    </source>
</evidence>
<dbReference type="GO" id="GO:0000932">
    <property type="term" value="C:P-body"/>
    <property type="evidence" value="ECO:0007669"/>
    <property type="project" value="TreeGrafter"/>
</dbReference>
<comment type="caution">
    <text evidence="5">The sequence shown here is derived from an EMBL/GenBank/DDBJ whole genome shotgun (WGS) entry which is preliminary data.</text>
</comment>
<proteinExistence type="predicted"/>
<feature type="compositionally biased region" description="Pro residues" evidence="3">
    <location>
        <begin position="1"/>
        <end position="16"/>
    </location>
</feature>
<reference evidence="5 6" key="1">
    <citation type="submission" date="2019-02" db="EMBL/GenBank/DDBJ databases">
        <title>Genome sequencing of the rare red list fungi Bondarzewia mesenterica.</title>
        <authorList>
            <person name="Buettner E."/>
            <person name="Kellner H."/>
        </authorList>
    </citation>
    <scope>NUCLEOTIDE SEQUENCE [LARGE SCALE GENOMIC DNA]</scope>
    <source>
        <strain evidence="5 6">DSM 108281</strain>
    </source>
</reference>
<name>A0A4S4LLC0_9AGAM</name>
<dbReference type="GO" id="GO:0000289">
    <property type="term" value="P:nuclear-transcribed mRNA poly(A) tail shortening"/>
    <property type="evidence" value="ECO:0007669"/>
    <property type="project" value="TreeGrafter"/>
</dbReference>
<accession>A0A4S4LLC0</accession>
<dbReference type="AlphaFoldDB" id="A0A4S4LLC0"/>
<feature type="domain" description="RNA-binding protein vts1-like alpha-helical" evidence="4">
    <location>
        <begin position="158"/>
        <end position="201"/>
    </location>
</feature>
<dbReference type="InterPro" id="IPR057327">
    <property type="entry name" value="Vts1_dom"/>
</dbReference>
<keyword evidence="2" id="KW-0963">Cytoplasm</keyword>
<dbReference type="EMBL" id="SGPL01000408">
    <property type="protein sequence ID" value="THH12869.1"/>
    <property type="molecule type" value="Genomic_DNA"/>
</dbReference>
<evidence type="ECO:0000256" key="3">
    <source>
        <dbReference type="SAM" id="MobiDB-lite"/>
    </source>
</evidence>
<evidence type="ECO:0000313" key="5">
    <source>
        <dbReference type="EMBL" id="THH12869.1"/>
    </source>
</evidence>
<dbReference type="PANTHER" id="PTHR12515:SF5">
    <property type="entry name" value="PROTEIN SMAUG"/>
    <property type="match status" value="1"/>
</dbReference>
<dbReference type="InterPro" id="IPR050897">
    <property type="entry name" value="SMAUG/VTS1_RNA-bind"/>
</dbReference>
<sequence length="281" mass="30007">MALRPPSSPSPVPSPSPVGNGKPVNSRASMGPAARTPGGSQGFNLASPRPGGGPTGGRPTSELLGSAGMFQNARSHRTNVCCGHWAHVVVASFDVTVGGHGWVRCFDHVSTIVVLISWSLAYKKAEAIDQWFENLQNYEVTLEEMAAASLDVNFKEELSAIEQWFKVLSEAERTAALYSLLQHSTQVQIRFFITVLQQMARADPMTALLSPAVGGSMQNQMEAKLASLNLKSPGLKSPMPNSPSARTFGAGANANRQSLAFESAGASFLSPESCQQHRRVD</sequence>
<keyword evidence="6" id="KW-1185">Reference proteome</keyword>
<evidence type="ECO:0000259" key="4">
    <source>
        <dbReference type="Pfam" id="PF25479"/>
    </source>
</evidence>
<feature type="region of interest" description="Disordered" evidence="3">
    <location>
        <begin position="1"/>
        <end position="64"/>
    </location>
</feature>
<dbReference type="Pfam" id="PF25479">
    <property type="entry name" value="Vts1"/>
    <property type="match status" value="1"/>
</dbReference>
<organism evidence="5 6">
    <name type="scientific">Bondarzewia mesenterica</name>
    <dbReference type="NCBI Taxonomy" id="1095465"/>
    <lineage>
        <taxon>Eukaryota</taxon>
        <taxon>Fungi</taxon>
        <taxon>Dikarya</taxon>
        <taxon>Basidiomycota</taxon>
        <taxon>Agaricomycotina</taxon>
        <taxon>Agaricomycetes</taxon>
        <taxon>Russulales</taxon>
        <taxon>Bondarzewiaceae</taxon>
        <taxon>Bondarzewia</taxon>
    </lineage>
</organism>
<gene>
    <name evidence="5" type="ORF">EW146_g7296</name>
</gene>
<dbReference type="OrthoDB" id="2155283at2759"/>
<dbReference type="GO" id="GO:0003729">
    <property type="term" value="F:mRNA binding"/>
    <property type="evidence" value="ECO:0007669"/>
    <property type="project" value="TreeGrafter"/>
</dbReference>
<evidence type="ECO:0000256" key="2">
    <source>
        <dbReference type="ARBA" id="ARBA00022490"/>
    </source>
</evidence>
<comment type="subcellular location">
    <subcellularLocation>
        <location evidence="1">Cytoplasm</location>
    </subcellularLocation>
</comment>
<protein>
    <recommendedName>
        <fullName evidence="4">RNA-binding protein vts1-like alpha-helical domain-containing protein</fullName>
    </recommendedName>
</protein>